<name>A0A916VNN1_9RHOB</name>
<dbReference type="InterPro" id="IPR002528">
    <property type="entry name" value="MATE_fam"/>
</dbReference>
<comment type="subcellular location">
    <subcellularLocation>
        <location evidence="1">Cell inner membrane</location>
        <topology evidence="1">Multi-pass membrane protein</topology>
    </subcellularLocation>
</comment>
<evidence type="ECO:0000256" key="5">
    <source>
        <dbReference type="ARBA" id="ARBA00022989"/>
    </source>
</evidence>
<evidence type="ECO:0000256" key="1">
    <source>
        <dbReference type="ARBA" id="ARBA00004429"/>
    </source>
</evidence>
<feature type="transmembrane region" description="Helical" evidence="7">
    <location>
        <begin position="342"/>
        <end position="364"/>
    </location>
</feature>
<evidence type="ECO:0000313" key="9">
    <source>
        <dbReference type="Proteomes" id="UP000628017"/>
    </source>
</evidence>
<dbReference type="PANTHER" id="PTHR43549:SF2">
    <property type="entry name" value="MULTIDRUG RESISTANCE PROTEIN NORM-RELATED"/>
    <property type="match status" value="1"/>
</dbReference>
<evidence type="ECO:0000256" key="4">
    <source>
        <dbReference type="ARBA" id="ARBA00022692"/>
    </source>
</evidence>
<dbReference type="Proteomes" id="UP000628017">
    <property type="component" value="Unassembled WGS sequence"/>
</dbReference>
<gene>
    <name evidence="8" type="ORF">GCM10011498_12430</name>
</gene>
<evidence type="ECO:0000256" key="2">
    <source>
        <dbReference type="ARBA" id="ARBA00022448"/>
    </source>
</evidence>
<feature type="transmembrane region" description="Helical" evidence="7">
    <location>
        <begin position="224"/>
        <end position="245"/>
    </location>
</feature>
<dbReference type="InterPro" id="IPR052031">
    <property type="entry name" value="Membrane_Transporter-Flippase"/>
</dbReference>
<reference evidence="8" key="1">
    <citation type="journal article" date="2014" name="Int. J. Syst. Evol. Microbiol.">
        <title>Complete genome sequence of Corynebacterium casei LMG S-19264T (=DSM 44701T), isolated from a smear-ripened cheese.</title>
        <authorList>
            <consortium name="US DOE Joint Genome Institute (JGI-PGF)"/>
            <person name="Walter F."/>
            <person name="Albersmeier A."/>
            <person name="Kalinowski J."/>
            <person name="Ruckert C."/>
        </authorList>
    </citation>
    <scope>NUCLEOTIDE SEQUENCE</scope>
    <source>
        <strain evidence="8">CGMCC 1.15880</strain>
    </source>
</reference>
<dbReference type="AlphaFoldDB" id="A0A916VNN1"/>
<dbReference type="EMBL" id="BMKA01000002">
    <property type="protein sequence ID" value="GGA13893.1"/>
    <property type="molecule type" value="Genomic_DNA"/>
</dbReference>
<feature type="transmembrane region" description="Helical" evidence="7">
    <location>
        <begin position="402"/>
        <end position="421"/>
    </location>
</feature>
<evidence type="ECO:0000256" key="7">
    <source>
        <dbReference type="SAM" id="Phobius"/>
    </source>
</evidence>
<dbReference type="Pfam" id="PF01554">
    <property type="entry name" value="MatE"/>
    <property type="match status" value="2"/>
</dbReference>
<dbReference type="GO" id="GO:0015297">
    <property type="term" value="F:antiporter activity"/>
    <property type="evidence" value="ECO:0007669"/>
    <property type="project" value="InterPro"/>
</dbReference>
<dbReference type="PANTHER" id="PTHR43549">
    <property type="entry name" value="MULTIDRUG RESISTANCE PROTEIN YPNP-RELATED"/>
    <property type="match status" value="1"/>
</dbReference>
<evidence type="ECO:0000256" key="6">
    <source>
        <dbReference type="ARBA" id="ARBA00023136"/>
    </source>
</evidence>
<feature type="transmembrane region" description="Helical" evidence="7">
    <location>
        <begin position="376"/>
        <end position="396"/>
    </location>
</feature>
<sequence length="431" mass="45727">MRHVVVMTLTGSLGLVFMFLVDVATLFWVSTLGDQGLVAALGFAWTIQFFTISTGIGLMIASMALVSKSIGQGNTELARQQTTSAAIFTFVFQVVMATLVLVYRFEILAFAGAEGQTQADAARFLSISVPSLPFMALGMVGSAVLRSIGDAVRSMAVTMSAGLMAMVIDPVLIIGLDMGFEGAAWGIVISRGLSAALSVWFVIHVYDMVGPVNRTVMRQLLRPFLMIAVPAVMTQLSTPFGNYILTKVISAYGDAAVAGWAVVSRLAVLAFGGIFSLSGAIGGIIGQNYGAGQFERVQQTYRDALKFCALYTLISWSILALLRNPVAQLFGLEGTAAEVLMAFMLIGAGGYMFTGALFVSNAAFNNLGRPIYSTACNWLRDGVLIFPCCVLMGQWLAAPGVVYGQALAAVLAGSAAMIWAARFVRNIGTRS</sequence>
<protein>
    <submittedName>
        <fullName evidence="8">MATE family efflux transporter</fullName>
    </submittedName>
</protein>
<evidence type="ECO:0000313" key="8">
    <source>
        <dbReference type="EMBL" id="GGA13893.1"/>
    </source>
</evidence>
<keyword evidence="5 7" id="KW-1133">Transmembrane helix</keyword>
<feature type="transmembrane region" description="Helical" evidence="7">
    <location>
        <begin position="43"/>
        <end position="66"/>
    </location>
</feature>
<dbReference type="InterPro" id="IPR048279">
    <property type="entry name" value="MdtK-like"/>
</dbReference>
<feature type="transmembrane region" description="Helical" evidence="7">
    <location>
        <begin position="182"/>
        <end position="203"/>
    </location>
</feature>
<comment type="caution">
    <text evidence="8">The sequence shown here is derived from an EMBL/GenBank/DDBJ whole genome shotgun (WGS) entry which is preliminary data.</text>
</comment>
<keyword evidence="9" id="KW-1185">Reference proteome</keyword>
<keyword evidence="4 7" id="KW-0812">Transmembrane</keyword>
<feature type="transmembrane region" description="Helical" evidence="7">
    <location>
        <begin position="157"/>
        <end position="176"/>
    </location>
</feature>
<proteinExistence type="predicted"/>
<evidence type="ECO:0000256" key="3">
    <source>
        <dbReference type="ARBA" id="ARBA00022475"/>
    </source>
</evidence>
<organism evidence="8 9">
    <name type="scientific">Neptunicoccus cionae</name>
    <dbReference type="NCBI Taxonomy" id="2035344"/>
    <lineage>
        <taxon>Bacteria</taxon>
        <taxon>Pseudomonadati</taxon>
        <taxon>Pseudomonadota</taxon>
        <taxon>Alphaproteobacteria</taxon>
        <taxon>Rhodobacterales</taxon>
        <taxon>Paracoccaceae</taxon>
        <taxon>Neptunicoccus</taxon>
    </lineage>
</organism>
<feature type="transmembrane region" description="Helical" evidence="7">
    <location>
        <begin position="12"/>
        <end position="31"/>
    </location>
</feature>
<accession>A0A916VNN1</accession>
<feature type="transmembrane region" description="Helical" evidence="7">
    <location>
        <begin position="86"/>
        <end position="105"/>
    </location>
</feature>
<keyword evidence="2" id="KW-0813">Transport</keyword>
<dbReference type="GO" id="GO:0005886">
    <property type="term" value="C:plasma membrane"/>
    <property type="evidence" value="ECO:0007669"/>
    <property type="project" value="UniProtKB-SubCell"/>
</dbReference>
<keyword evidence="3" id="KW-1003">Cell membrane</keyword>
<feature type="transmembrane region" description="Helical" evidence="7">
    <location>
        <begin position="304"/>
        <end position="322"/>
    </location>
</feature>
<feature type="transmembrane region" description="Helical" evidence="7">
    <location>
        <begin position="125"/>
        <end position="145"/>
    </location>
</feature>
<feature type="transmembrane region" description="Helical" evidence="7">
    <location>
        <begin position="257"/>
        <end position="284"/>
    </location>
</feature>
<reference evidence="8" key="2">
    <citation type="submission" date="2020-09" db="EMBL/GenBank/DDBJ databases">
        <authorList>
            <person name="Sun Q."/>
            <person name="Zhou Y."/>
        </authorList>
    </citation>
    <scope>NUCLEOTIDE SEQUENCE</scope>
    <source>
        <strain evidence="8">CGMCC 1.15880</strain>
    </source>
</reference>
<keyword evidence="6 7" id="KW-0472">Membrane</keyword>
<dbReference type="GO" id="GO:0042910">
    <property type="term" value="F:xenobiotic transmembrane transporter activity"/>
    <property type="evidence" value="ECO:0007669"/>
    <property type="project" value="InterPro"/>
</dbReference>
<dbReference type="PIRSF" id="PIRSF006603">
    <property type="entry name" value="DinF"/>
    <property type="match status" value="1"/>
</dbReference>